<evidence type="ECO:0000313" key="4">
    <source>
        <dbReference type="EMBL" id="CAF3627275.1"/>
    </source>
</evidence>
<organism evidence="4 5">
    <name type="scientific">Rotaria socialis</name>
    <dbReference type="NCBI Taxonomy" id="392032"/>
    <lineage>
        <taxon>Eukaryota</taxon>
        <taxon>Metazoa</taxon>
        <taxon>Spiralia</taxon>
        <taxon>Gnathifera</taxon>
        <taxon>Rotifera</taxon>
        <taxon>Eurotatoria</taxon>
        <taxon>Bdelloidea</taxon>
        <taxon>Philodinida</taxon>
        <taxon>Philodinidae</taxon>
        <taxon>Rotaria</taxon>
    </lineage>
</organism>
<feature type="domain" description="Death" evidence="2">
    <location>
        <begin position="988"/>
        <end position="1053"/>
    </location>
</feature>
<dbReference type="Pfam" id="PF00531">
    <property type="entry name" value="Death"/>
    <property type="match status" value="1"/>
</dbReference>
<dbReference type="InterPro" id="IPR000157">
    <property type="entry name" value="TIR_dom"/>
</dbReference>
<dbReference type="InterPro" id="IPR000488">
    <property type="entry name" value="Death_dom"/>
</dbReference>
<dbReference type="PANTHER" id="PTHR47508:SF1">
    <property type="entry name" value="NON-SPECIFIC SERINE_THREONINE PROTEIN KINASE"/>
    <property type="match status" value="1"/>
</dbReference>
<feature type="domain" description="TIR" evidence="3">
    <location>
        <begin position="1258"/>
        <end position="1371"/>
    </location>
</feature>
<dbReference type="SUPFAM" id="SSF52200">
    <property type="entry name" value="Toll/Interleukin receptor TIR domain"/>
    <property type="match status" value="2"/>
</dbReference>
<comment type="caution">
    <text evidence="4">The sequence shown here is derived from an EMBL/GenBank/DDBJ whole genome shotgun (WGS) entry which is preliminary data.</text>
</comment>
<dbReference type="Gene3D" id="1.10.533.10">
    <property type="entry name" value="Death Domain, Fas"/>
    <property type="match status" value="1"/>
</dbReference>
<accession>A0A818PLE4</accession>
<dbReference type="InterPro" id="IPR035897">
    <property type="entry name" value="Toll_tir_struct_dom_sf"/>
</dbReference>
<dbReference type="Gene3D" id="3.40.50.10140">
    <property type="entry name" value="Toll/interleukin-1 receptor homology (TIR) domain"/>
    <property type="match status" value="2"/>
</dbReference>
<keyword evidence="1" id="KW-0175">Coiled coil</keyword>
<evidence type="ECO:0000313" key="5">
    <source>
        <dbReference type="Proteomes" id="UP000663833"/>
    </source>
</evidence>
<dbReference type="SUPFAM" id="SSF47986">
    <property type="entry name" value="DEATH domain"/>
    <property type="match status" value="1"/>
</dbReference>
<evidence type="ECO:0000256" key="1">
    <source>
        <dbReference type="SAM" id="Coils"/>
    </source>
</evidence>
<feature type="coiled-coil region" evidence="1">
    <location>
        <begin position="937"/>
        <end position="964"/>
    </location>
</feature>
<proteinExistence type="predicted"/>
<dbReference type="PANTHER" id="PTHR47508">
    <property type="entry name" value="SAM DOMAIN-CONTAINING PROTEIN-RELATED"/>
    <property type="match status" value="1"/>
</dbReference>
<dbReference type="GO" id="GO:0007165">
    <property type="term" value="P:signal transduction"/>
    <property type="evidence" value="ECO:0007669"/>
    <property type="project" value="InterPro"/>
</dbReference>
<dbReference type="InterPro" id="IPR011029">
    <property type="entry name" value="DEATH-like_dom_sf"/>
</dbReference>
<dbReference type="Proteomes" id="UP000663833">
    <property type="component" value="Unassembled WGS sequence"/>
</dbReference>
<dbReference type="PROSITE" id="PS50017">
    <property type="entry name" value="DEATH_DOMAIN"/>
    <property type="match status" value="1"/>
</dbReference>
<dbReference type="PROSITE" id="PS50104">
    <property type="entry name" value="TIR"/>
    <property type="match status" value="1"/>
</dbReference>
<protein>
    <recommendedName>
        <fullName evidence="6">Death domain-containing protein</fullName>
    </recommendedName>
</protein>
<evidence type="ECO:0000259" key="3">
    <source>
        <dbReference type="PROSITE" id="PS50104"/>
    </source>
</evidence>
<reference evidence="4" key="1">
    <citation type="submission" date="2021-02" db="EMBL/GenBank/DDBJ databases">
        <authorList>
            <person name="Nowell W R."/>
        </authorList>
    </citation>
    <scope>NUCLEOTIDE SEQUENCE</scope>
</reference>
<gene>
    <name evidence="4" type="ORF">LUA448_LOCUS31733</name>
</gene>
<dbReference type="Pfam" id="PF13676">
    <property type="entry name" value="TIR_2"/>
    <property type="match status" value="2"/>
</dbReference>
<dbReference type="EMBL" id="CAJNYD010004751">
    <property type="protein sequence ID" value="CAF3627275.1"/>
    <property type="molecule type" value="Genomic_DNA"/>
</dbReference>
<evidence type="ECO:0008006" key="6">
    <source>
        <dbReference type="Google" id="ProtNLM"/>
    </source>
</evidence>
<name>A0A818PLE4_9BILA</name>
<sequence length="1450" mass="166536">MADKFIRQLTHNTETFERNWSSTFDRLNDFFIDCENENVDVQDYRIKALDALVDYILADSPTEKKETHDAKSIFVRRVVLLCEPDPQPSLVDLVRILRRILDSPNVFNGWYLTFIESIYHQFNLGTYLSEKPSTDLIASILKSFEKQSFLKETSDTECESRWRDFLVTYMFSSLGSISNKLTGEETMLAMRPAFQQLFQRAIRMCSKSNIWLEIGESLQKSLPSLFNCFDNPADVLVIIECSDVLLSQDFIRSLSSSYKENVNQVKTNFSHILKIIERLVLANRIGDARNIIDDTIDVHFKTAVDISTLLQMFIRLCPQLNVDYRNEFCDQIIFPLSINLASEKCNKKLAPLLFDFALVILDLNVIKAPKCALELLEKKEYYPWKELAPKFAHLIRSCAVYDIIDSEDHFADINYLDSIIRLAAERSEVNQTIVQATHDEALRAILRWLGPATSINKMIWCSHVYRMGQYLLDLIDQRQITIEICAQLIEALNKRISKSEEDETSDGLERFFTNVTSKLATYLQQLKSLPENIHREIVSFILAALVLPLKRENGEISFEKEMANTIWLVIGELLTSEKEVRIYEPCIKRIHSLACDDREEDFFEWWSNFWQFMGLKIPDMASEYAEEFLSDVINRKRFDLFAILPDVYLKRPEPFHTRLNEWIDGIFSSNQAYSISMSQLFSMIGKEHPELITDVYLKRPEPFHTRLNELIDGIFSSNQAYSISMSQLFSMIGKEHPELITVNQVDRIFASMKISSKKSNDFILLFEALGFVANTQPSHFHKHRAQLLHHVSEKQNISAFQCLQQYLVASTIVDEGKSANEHLTILINLLKGNPKMKSDTRTQIFHVCQLIGVMNKQALKSKRTDLMAFKSYSECRLLLDFIDGEKLTEENQEAINRTRQEIAQMEKLVIKTGKDVQNITKVVKRQELSVSNLNTRVNTVDTRLNDVNEQLKEHTSEIERIDAKTLSYVPSEWGSQVSKLLNHRADNDWRLLGKRFGYSKSELRHWSMHADPCMSLLNEWFMTNKADEATYGLVKMLDDIGRKDVSKIIRQAATAADKLIPDDMPFEIKRLPPVFLSYQWGTQKAVTTLKQNLEEAGYACWMDIGQMGGGDKLFAKIDAGIRGAKVIVCCMNSAYVESDNCSREVHLAISTGKPLIPLQMEKLKWPPEGALGPIMSEYLYIRFYDRKSNSDNYWPADKFPELLGQIRYHVAPNLDMISSRYQNWFLPRITNLIFLQPTTTEGKNKQISLKDNTPLDVVHPQIMISYQWDRQTDIIALYKRLTELGYRCWLDIFQMGGGDSLFEKIDAGIRNAKCIIACVTPNYTKSTNCRREMSLSDALGKSIIPLLLEATTTWPPPGPMALIFTDKSYIDFCPTNGNYQKNDIWSSLEFNKVLDQLKSIVPEVQTKMATNSIDIKPQSMTVSTPIENGNQPTQTGSAATISPSQLCCIL</sequence>
<evidence type="ECO:0000259" key="2">
    <source>
        <dbReference type="PROSITE" id="PS50017"/>
    </source>
</evidence>